<dbReference type="Proteomes" id="UP000198727">
    <property type="component" value="Unassembled WGS sequence"/>
</dbReference>
<feature type="non-terminal residue" evidence="2">
    <location>
        <position position="1"/>
    </location>
</feature>
<keyword evidence="1" id="KW-0812">Transmembrane</keyword>
<feature type="transmembrane region" description="Helical" evidence="1">
    <location>
        <begin position="6"/>
        <end position="24"/>
    </location>
</feature>
<organism evidence="2 3">
    <name type="scientific">Amycolatopsis arida</name>
    <dbReference type="NCBI Taxonomy" id="587909"/>
    <lineage>
        <taxon>Bacteria</taxon>
        <taxon>Bacillati</taxon>
        <taxon>Actinomycetota</taxon>
        <taxon>Actinomycetes</taxon>
        <taxon>Pseudonocardiales</taxon>
        <taxon>Pseudonocardiaceae</taxon>
        <taxon>Amycolatopsis</taxon>
    </lineage>
</organism>
<dbReference type="RefSeq" id="WP_218151707.1">
    <property type="nucleotide sequence ID" value="NZ_FOWW01000018.1"/>
</dbReference>
<evidence type="ECO:0000313" key="3">
    <source>
        <dbReference type="Proteomes" id="UP000198727"/>
    </source>
</evidence>
<keyword evidence="1" id="KW-0472">Membrane</keyword>
<name>A0A1I6B1E9_9PSEU</name>
<sequence>LVTILITVAIMIVAVGVMLLVALTRKGSVTTITMTTRRIVLHSAASPDVVYALLSQECPSGYSVEDVDPFRGLVILSSRPTAFTWGFFYPVVVSAEGTGARVEIGIKSKVFQYGPLVTRAHRKLANAVAGLPNVHIKNG</sequence>
<protein>
    <submittedName>
        <fullName evidence="2">Uncharacterized protein</fullName>
    </submittedName>
</protein>
<gene>
    <name evidence="2" type="ORF">SAMN05421810_11830</name>
</gene>
<keyword evidence="3" id="KW-1185">Reference proteome</keyword>
<dbReference type="AlphaFoldDB" id="A0A1I6B1E9"/>
<evidence type="ECO:0000313" key="2">
    <source>
        <dbReference type="EMBL" id="SFQ74778.1"/>
    </source>
</evidence>
<accession>A0A1I6B1E9</accession>
<keyword evidence="1" id="KW-1133">Transmembrane helix</keyword>
<reference evidence="3" key="1">
    <citation type="submission" date="2016-10" db="EMBL/GenBank/DDBJ databases">
        <authorList>
            <person name="Varghese N."/>
            <person name="Submissions S."/>
        </authorList>
    </citation>
    <scope>NUCLEOTIDE SEQUENCE [LARGE SCALE GENOMIC DNA]</scope>
    <source>
        <strain evidence="3">CGMCC 4.5579</strain>
    </source>
</reference>
<dbReference type="EMBL" id="FOWW01000018">
    <property type="protein sequence ID" value="SFQ74778.1"/>
    <property type="molecule type" value="Genomic_DNA"/>
</dbReference>
<evidence type="ECO:0000256" key="1">
    <source>
        <dbReference type="SAM" id="Phobius"/>
    </source>
</evidence>
<proteinExistence type="predicted"/>